<feature type="region of interest" description="Disordered" evidence="5">
    <location>
        <begin position="178"/>
        <end position="232"/>
    </location>
</feature>
<dbReference type="Proteomes" id="UP000305067">
    <property type="component" value="Unassembled WGS sequence"/>
</dbReference>
<protein>
    <recommendedName>
        <fullName evidence="7">MARVEL domain-containing protein</fullName>
    </recommendedName>
</protein>
<dbReference type="AlphaFoldDB" id="A0A5C3Q2X0"/>
<name>A0A5C3Q2X0_9AGAR</name>
<evidence type="ECO:0000259" key="7">
    <source>
        <dbReference type="Pfam" id="PF01284"/>
    </source>
</evidence>
<dbReference type="GO" id="GO:0016020">
    <property type="term" value="C:membrane"/>
    <property type="evidence" value="ECO:0007669"/>
    <property type="project" value="UniProtKB-SubCell"/>
</dbReference>
<evidence type="ECO:0000256" key="5">
    <source>
        <dbReference type="SAM" id="MobiDB-lite"/>
    </source>
</evidence>
<keyword evidence="4 6" id="KW-0472">Membrane</keyword>
<evidence type="ECO:0000256" key="4">
    <source>
        <dbReference type="ARBA" id="ARBA00023136"/>
    </source>
</evidence>
<evidence type="ECO:0000256" key="3">
    <source>
        <dbReference type="ARBA" id="ARBA00022989"/>
    </source>
</evidence>
<feature type="compositionally biased region" description="Polar residues" evidence="5">
    <location>
        <begin position="178"/>
        <end position="203"/>
    </location>
</feature>
<feature type="domain" description="MARVEL" evidence="7">
    <location>
        <begin position="11"/>
        <end position="146"/>
    </location>
</feature>
<accession>A0A5C3Q2X0</accession>
<evidence type="ECO:0000313" key="8">
    <source>
        <dbReference type="EMBL" id="TFK96342.1"/>
    </source>
</evidence>
<dbReference type="STRING" id="1884261.A0A5C3Q2X0"/>
<keyword evidence="3 6" id="KW-1133">Transmembrane helix</keyword>
<evidence type="ECO:0000313" key="9">
    <source>
        <dbReference type="Proteomes" id="UP000305067"/>
    </source>
</evidence>
<evidence type="ECO:0000256" key="6">
    <source>
        <dbReference type="SAM" id="Phobius"/>
    </source>
</evidence>
<keyword evidence="2 6" id="KW-0812">Transmembrane</keyword>
<organism evidence="8 9">
    <name type="scientific">Pterulicium gracile</name>
    <dbReference type="NCBI Taxonomy" id="1884261"/>
    <lineage>
        <taxon>Eukaryota</taxon>
        <taxon>Fungi</taxon>
        <taxon>Dikarya</taxon>
        <taxon>Basidiomycota</taxon>
        <taxon>Agaricomycotina</taxon>
        <taxon>Agaricomycetes</taxon>
        <taxon>Agaricomycetidae</taxon>
        <taxon>Agaricales</taxon>
        <taxon>Pleurotineae</taxon>
        <taxon>Pterulaceae</taxon>
        <taxon>Pterulicium</taxon>
    </lineage>
</organism>
<comment type="subcellular location">
    <subcellularLocation>
        <location evidence="1">Membrane</location>
        <topology evidence="1">Multi-pass membrane protein</topology>
    </subcellularLocation>
</comment>
<dbReference type="EMBL" id="ML178862">
    <property type="protein sequence ID" value="TFK96342.1"/>
    <property type="molecule type" value="Genomic_DNA"/>
</dbReference>
<feature type="transmembrane region" description="Helical" evidence="6">
    <location>
        <begin position="48"/>
        <end position="70"/>
    </location>
</feature>
<proteinExistence type="predicted"/>
<evidence type="ECO:0000256" key="1">
    <source>
        <dbReference type="ARBA" id="ARBA00004141"/>
    </source>
</evidence>
<feature type="transmembrane region" description="Helical" evidence="6">
    <location>
        <begin position="12"/>
        <end position="33"/>
    </location>
</feature>
<dbReference type="OrthoDB" id="3364107at2759"/>
<reference evidence="8 9" key="1">
    <citation type="journal article" date="2019" name="Nat. Ecol. Evol.">
        <title>Megaphylogeny resolves global patterns of mushroom evolution.</title>
        <authorList>
            <person name="Varga T."/>
            <person name="Krizsan K."/>
            <person name="Foldi C."/>
            <person name="Dima B."/>
            <person name="Sanchez-Garcia M."/>
            <person name="Sanchez-Ramirez S."/>
            <person name="Szollosi G.J."/>
            <person name="Szarkandi J.G."/>
            <person name="Papp V."/>
            <person name="Albert L."/>
            <person name="Andreopoulos W."/>
            <person name="Angelini C."/>
            <person name="Antonin V."/>
            <person name="Barry K.W."/>
            <person name="Bougher N.L."/>
            <person name="Buchanan P."/>
            <person name="Buyck B."/>
            <person name="Bense V."/>
            <person name="Catcheside P."/>
            <person name="Chovatia M."/>
            <person name="Cooper J."/>
            <person name="Damon W."/>
            <person name="Desjardin D."/>
            <person name="Finy P."/>
            <person name="Geml J."/>
            <person name="Haridas S."/>
            <person name="Hughes K."/>
            <person name="Justo A."/>
            <person name="Karasinski D."/>
            <person name="Kautmanova I."/>
            <person name="Kiss B."/>
            <person name="Kocsube S."/>
            <person name="Kotiranta H."/>
            <person name="LaButti K.M."/>
            <person name="Lechner B.E."/>
            <person name="Liimatainen K."/>
            <person name="Lipzen A."/>
            <person name="Lukacs Z."/>
            <person name="Mihaltcheva S."/>
            <person name="Morgado L.N."/>
            <person name="Niskanen T."/>
            <person name="Noordeloos M.E."/>
            <person name="Ohm R.A."/>
            <person name="Ortiz-Santana B."/>
            <person name="Ovrebo C."/>
            <person name="Racz N."/>
            <person name="Riley R."/>
            <person name="Savchenko A."/>
            <person name="Shiryaev A."/>
            <person name="Soop K."/>
            <person name="Spirin V."/>
            <person name="Szebenyi C."/>
            <person name="Tomsovsky M."/>
            <person name="Tulloss R.E."/>
            <person name="Uehling J."/>
            <person name="Grigoriev I.V."/>
            <person name="Vagvolgyi C."/>
            <person name="Papp T."/>
            <person name="Martin F.M."/>
            <person name="Miettinen O."/>
            <person name="Hibbett D.S."/>
            <person name="Nagy L.G."/>
        </authorList>
    </citation>
    <scope>NUCLEOTIDE SEQUENCE [LARGE SCALE GENOMIC DNA]</scope>
    <source>
        <strain evidence="8 9">CBS 309.79</strain>
    </source>
</reference>
<sequence>MALSNKLPLIRLVVFGICIFFSLIVLALAGNAIDTMKNWGMTYRDSTAFGVAMGVLTMASLGPALVLGLLKRDAVTSKIIVELPVIGVLWVLWLACAALFGDDNNSFFRGGCAYGGGSRAADDSEKVCRQFGALTAFSFLTWILLTVYGVALLVLTIMATKRTGNNAPWHASVHELSSETFDSSSETPGTTNMNTLNTTPATVQQPSSAQPSWQPTSNAPPATGQYSSYPQV</sequence>
<keyword evidence="9" id="KW-1185">Reference proteome</keyword>
<feature type="transmembrane region" description="Helical" evidence="6">
    <location>
        <begin position="79"/>
        <end position="100"/>
    </location>
</feature>
<dbReference type="InterPro" id="IPR008253">
    <property type="entry name" value="Marvel"/>
</dbReference>
<feature type="transmembrane region" description="Helical" evidence="6">
    <location>
        <begin position="139"/>
        <end position="159"/>
    </location>
</feature>
<evidence type="ECO:0000256" key="2">
    <source>
        <dbReference type="ARBA" id="ARBA00022692"/>
    </source>
</evidence>
<feature type="compositionally biased region" description="Low complexity" evidence="5">
    <location>
        <begin position="204"/>
        <end position="217"/>
    </location>
</feature>
<gene>
    <name evidence="8" type="ORF">BDV98DRAFT_576300</name>
</gene>
<dbReference type="Pfam" id="PF01284">
    <property type="entry name" value="MARVEL"/>
    <property type="match status" value="1"/>
</dbReference>